<evidence type="ECO:0000313" key="3">
    <source>
        <dbReference type="EnsemblMetazoa" id="Aqu2.1.05582_001"/>
    </source>
</evidence>
<evidence type="ECO:0000256" key="1">
    <source>
        <dbReference type="SAM" id="MobiDB-lite"/>
    </source>
</evidence>
<keyword evidence="2" id="KW-0812">Transmembrane</keyword>
<feature type="region of interest" description="Disordered" evidence="1">
    <location>
        <begin position="68"/>
        <end position="90"/>
    </location>
</feature>
<name>A0A1X7STW6_AMPQE</name>
<sequence>MLSLGLYGAFTRFHIALRILFNGVTILHGFCLIAICILKRNRLNAFLAIVGLIYRFWVATKYTKLLRRPRAKQQRPRPQHPRDDGDNGDLALPRNNPGDHFYQDKDDSGGETYRAQKPEEDKSYNGSISFIVVNRRCLFRTLWINYDLFYTYCINLTDEQLNKLAVGFFMTVLYLLLCYMFVLFFLLMQTFLCLSFP</sequence>
<accession>A0A1X7STW6</accession>
<organism evidence="3">
    <name type="scientific">Amphimedon queenslandica</name>
    <name type="common">Sponge</name>
    <dbReference type="NCBI Taxonomy" id="400682"/>
    <lineage>
        <taxon>Eukaryota</taxon>
        <taxon>Metazoa</taxon>
        <taxon>Porifera</taxon>
        <taxon>Demospongiae</taxon>
        <taxon>Heteroscleromorpha</taxon>
        <taxon>Haplosclerida</taxon>
        <taxon>Niphatidae</taxon>
        <taxon>Amphimedon</taxon>
    </lineage>
</organism>
<feature type="transmembrane region" description="Helical" evidence="2">
    <location>
        <begin position="43"/>
        <end position="60"/>
    </location>
</feature>
<keyword evidence="2" id="KW-0472">Membrane</keyword>
<dbReference type="InParanoid" id="A0A1X7STW6"/>
<proteinExistence type="predicted"/>
<reference evidence="3" key="1">
    <citation type="submission" date="2017-05" db="UniProtKB">
        <authorList>
            <consortium name="EnsemblMetazoa"/>
        </authorList>
    </citation>
    <scope>IDENTIFICATION</scope>
</reference>
<feature type="transmembrane region" description="Helical" evidence="2">
    <location>
        <begin position="164"/>
        <end position="187"/>
    </location>
</feature>
<dbReference type="EnsemblMetazoa" id="Aqu2.1.05582_001">
    <property type="protein sequence ID" value="Aqu2.1.05582_001"/>
    <property type="gene ID" value="Aqu2.1.05582"/>
</dbReference>
<protein>
    <submittedName>
        <fullName evidence="3">Uncharacterized protein</fullName>
    </submittedName>
</protein>
<evidence type="ECO:0000256" key="2">
    <source>
        <dbReference type="SAM" id="Phobius"/>
    </source>
</evidence>
<feature type="compositionally biased region" description="Basic residues" evidence="1">
    <location>
        <begin position="68"/>
        <end position="79"/>
    </location>
</feature>
<dbReference type="AlphaFoldDB" id="A0A1X7STW6"/>
<feature type="transmembrane region" description="Helical" evidence="2">
    <location>
        <begin position="15"/>
        <end position="38"/>
    </location>
</feature>
<keyword evidence="2" id="KW-1133">Transmembrane helix</keyword>